<accession>A0A7K0CR03</accession>
<evidence type="ECO:0000313" key="2">
    <source>
        <dbReference type="Proteomes" id="UP000466345"/>
    </source>
</evidence>
<protein>
    <submittedName>
        <fullName evidence="1">Uncharacterized protein</fullName>
    </submittedName>
</protein>
<reference evidence="1 2" key="1">
    <citation type="submission" date="2019-10" db="EMBL/GenBank/DDBJ databases">
        <title>Streptomyces smaragdinus sp. nov. and Streptomyces fabii sp. nov., isolated from the gut of fungus growing-termite Macrotermes natalensis.</title>
        <authorList>
            <person name="Schwitalla J."/>
            <person name="Benndorf R."/>
            <person name="Martin K."/>
            <person name="De Beer W."/>
            <person name="Kaster A.-K."/>
            <person name="Vollmers J."/>
            <person name="Poulsen M."/>
            <person name="Beemelmanns C."/>
        </authorList>
    </citation>
    <scope>NUCLEOTIDE SEQUENCE [LARGE SCALE GENOMIC DNA]</scope>
    <source>
        <strain evidence="1 2">RB5</strain>
    </source>
</reference>
<dbReference type="EMBL" id="WEGJ01000029">
    <property type="protein sequence ID" value="MQY15184.1"/>
    <property type="molecule type" value="Genomic_DNA"/>
</dbReference>
<evidence type="ECO:0000313" key="1">
    <source>
        <dbReference type="EMBL" id="MQY15184.1"/>
    </source>
</evidence>
<name>A0A7K0CR03_9ACTN</name>
<organism evidence="1 2">
    <name type="scientific">Streptomyces smaragdinus</name>
    <dbReference type="NCBI Taxonomy" id="2585196"/>
    <lineage>
        <taxon>Bacteria</taxon>
        <taxon>Bacillati</taxon>
        <taxon>Actinomycetota</taxon>
        <taxon>Actinomycetes</taxon>
        <taxon>Kitasatosporales</taxon>
        <taxon>Streptomycetaceae</taxon>
        <taxon>Streptomyces</taxon>
    </lineage>
</organism>
<sequence length="121" mass="13044">MIIELVGADTEAAGKSISELTASWGYPAEPVRAEKPAEDPDTKVVDPVSLAALIVSIPSAVLAVADITDRIRNRRRAGELIERARELQAQQATARLVLEDRSVDLATLTPDQLLDLTADEQ</sequence>
<keyword evidence="2" id="KW-1185">Reference proteome</keyword>
<proteinExistence type="predicted"/>
<gene>
    <name evidence="1" type="ORF">SRB5_53620</name>
</gene>
<dbReference type="OrthoDB" id="4220620at2"/>
<dbReference type="RefSeq" id="WP_153456014.1">
    <property type="nucleotide sequence ID" value="NZ_WEGJ01000029.1"/>
</dbReference>
<dbReference type="AlphaFoldDB" id="A0A7K0CR03"/>
<comment type="caution">
    <text evidence="1">The sequence shown here is derived from an EMBL/GenBank/DDBJ whole genome shotgun (WGS) entry which is preliminary data.</text>
</comment>
<dbReference type="Proteomes" id="UP000466345">
    <property type="component" value="Unassembled WGS sequence"/>
</dbReference>